<dbReference type="AlphaFoldDB" id="A0A382I2U2"/>
<feature type="non-terminal residue" evidence="1">
    <location>
        <position position="42"/>
    </location>
</feature>
<evidence type="ECO:0000313" key="1">
    <source>
        <dbReference type="EMBL" id="SVB93041.1"/>
    </source>
</evidence>
<gene>
    <name evidence="1" type="ORF">METZ01_LOCUS245895</name>
</gene>
<organism evidence="1">
    <name type="scientific">marine metagenome</name>
    <dbReference type="NCBI Taxonomy" id="408172"/>
    <lineage>
        <taxon>unclassified sequences</taxon>
        <taxon>metagenomes</taxon>
        <taxon>ecological metagenomes</taxon>
    </lineage>
</organism>
<reference evidence="1" key="1">
    <citation type="submission" date="2018-05" db="EMBL/GenBank/DDBJ databases">
        <authorList>
            <person name="Lanie J.A."/>
            <person name="Ng W.-L."/>
            <person name="Kazmierczak K.M."/>
            <person name="Andrzejewski T.M."/>
            <person name="Davidsen T.M."/>
            <person name="Wayne K.J."/>
            <person name="Tettelin H."/>
            <person name="Glass J.I."/>
            <person name="Rusch D."/>
            <person name="Podicherti R."/>
            <person name="Tsui H.-C.T."/>
            <person name="Winkler M.E."/>
        </authorList>
    </citation>
    <scope>NUCLEOTIDE SEQUENCE</scope>
</reference>
<dbReference type="EMBL" id="UINC01064404">
    <property type="protein sequence ID" value="SVB93041.1"/>
    <property type="molecule type" value="Genomic_DNA"/>
</dbReference>
<name>A0A382I2U2_9ZZZZ</name>
<protein>
    <submittedName>
        <fullName evidence="1">Uncharacterized protein</fullName>
    </submittedName>
</protein>
<proteinExistence type="predicted"/>
<accession>A0A382I2U2</accession>
<sequence length="42" mass="4259">MAVNLWSFNHFTTLAVSRPSGAPTVAASTKNAFTSSSSIGGS</sequence>